<evidence type="ECO:0000313" key="22">
    <source>
        <dbReference type="EMBL" id="MVB13030.1"/>
    </source>
</evidence>
<keyword evidence="12" id="KW-0067">ATP-binding</keyword>
<dbReference type="InterPro" id="IPR036918">
    <property type="entry name" value="Pyrv_Knase_C_sf"/>
</dbReference>
<comment type="cofactor">
    <cofactor evidence="1">
        <name>Mg(2+)</name>
        <dbReference type="ChEBI" id="CHEBI:18420"/>
    </cofactor>
</comment>
<feature type="domain" description="PEP-utilising enzyme mobile" evidence="20">
    <location>
        <begin position="503"/>
        <end position="574"/>
    </location>
</feature>
<dbReference type="GO" id="GO:0000287">
    <property type="term" value="F:magnesium ion binding"/>
    <property type="evidence" value="ECO:0007669"/>
    <property type="project" value="UniProtKB-UniRule"/>
</dbReference>
<keyword evidence="8 18" id="KW-0808">Transferase</keyword>
<evidence type="ECO:0000256" key="13">
    <source>
        <dbReference type="ARBA" id="ARBA00022842"/>
    </source>
</evidence>
<dbReference type="EMBL" id="VWXL01000108">
    <property type="protein sequence ID" value="MVB13030.1"/>
    <property type="molecule type" value="Genomic_DNA"/>
</dbReference>
<dbReference type="GO" id="GO:0016301">
    <property type="term" value="F:kinase activity"/>
    <property type="evidence" value="ECO:0007669"/>
    <property type="project" value="UniProtKB-KW"/>
</dbReference>
<organism evidence="22 24">
    <name type="scientific">Caproicibacter fermentans</name>
    <dbReference type="NCBI Taxonomy" id="2576756"/>
    <lineage>
        <taxon>Bacteria</taxon>
        <taxon>Bacillati</taxon>
        <taxon>Bacillota</taxon>
        <taxon>Clostridia</taxon>
        <taxon>Eubacteriales</taxon>
        <taxon>Acutalibacteraceae</taxon>
        <taxon>Caproicibacter</taxon>
    </lineage>
</organism>
<dbReference type="Pfam" id="PF00224">
    <property type="entry name" value="PK"/>
    <property type="match status" value="1"/>
</dbReference>
<dbReference type="Pfam" id="PF00391">
    <property type="entry name" value="PEP-utilizers"/>
    <property type="match status" value="1"/>
</dbReference>
<dbReference type="InterPro" id="IPR040442">
    <property type="entry name" value="Pyrv_kinase-like_dom_sf"/>
</dbReference>
<evidence type="ECO:0000256" key="3">
    <source>
        <dbReference type="ARBA" id="ARBA00004997"/>
    </source>
</evidence>
<evidence type="ECO:0000256" key="7">
    <source>
        <dbReference type="ARBA" id="ARBA00018587"/>
    </source>
</evidence>
<dbReference type="NCBIfam" id="TIGR01064">
    <property type="entry name" value="pyruv_kin"/>
    <property type="match status" value="1"/>
</dbReference>
<dbReference type="Gene3D" id="2.40.33.10">
    <property type="entry name" value="PK beta-barrel domain-like"/>
    <property type="match status" value="1"/>
</dbReference>
<feature type="domain" description="Pyruvate kinase barrel" evidence="19">
    <location>
        <begin position="1"/>
        <end position="323"/>
    </location>
</feature>
<evidence type="ECO:0000256" key="8">
    <source>
        <dbReference type="ARBA" id="ARBA00022679"/>
    </source>
</evidence>
<dbReference type="RefSeq" id="WP_066644151.1">
    <property type="nucleotide sequence ID" value="NZ_CP060286.1"/>
</dbReference>
<evidence type="ECO:0000256" key="12">
    <source>
        <dbReference type="ARBA" id="ARBA00022840"/>
    </source>
</evidence>
<comment type="similarity">
    <text evidence="4">In the C-terminal section; belongs to the PEP-utilizing enzyme family.</text>
</comment>
<dbReference type="PRINTS" id="PR01050">
    <property type="entry name" value="PYRUVTKNASE"/>
</dbReference>
<dbReference type="SUPFAM" id="SSF52009">
    <property type="entry name" value="Phosphohistidine domain"/>
    <property type="match status" value="1"/>
</dbReference>
<dbReference type="SUPFAM" id="SSF50800">
    <property type="entry name" value="PK beta-barrel domain-like"/>
    <property type="match status" value="1"/>
</dbReference>
<evidence type="ECO:0000256" key="18">
    <source>
        <dbReference type="RuleBase" id="RU000504"/>
    </source>
</evidence>
<protein>
    <recommendedName>
        <fullName evidence="7 17">Pyruvate kinase</fullName>
        <ecNumber evidence="6 17">2.7.1.40</ecNumber>
    </recommendedName>
</protein>
<dbReference type="Gene3D" id="3.20.20.60">
    <property type="entry name" value="Phosphoenolpyruvate-binding domains"/>
    <property type="match status" value="1"/>
</dbReference>
<evidence type="ECO:0000256" key="2">
    <source>
        <dbReference type="ARBA" id="ARBA00001958"/>
    </source>
</evidence>
<evidence type="ECO:0000259" key="21">
    <source>
        <dbReference type="Pfam" id="PF02887"/>
    </source>
</evidence>
<evidence type="ECO:0000256" key="1">
    <source>
        <dbReference type="ARBA" id="ARBA00001946"/>
    </source>
</evidence>
<keyword evidence="15 18" id="KW-0324">Glycolysis</keyword>
<dbReference type="InterPro" id="IPR015813">
    <property type="entry name" value="Pyrv/PenolPyrv_kinase-like_dom"/>
</dbReference>
<dbReference type="Gene3D" id="3.50.30.10">
    <property type="entry name" value="Phosphohistidine domain"/>
    <property type="match status" value="1"/>
</dbReference>
<keyword evidence="10" id="KW-0547">Nucleotide-binding</keyword>
<dbReference type="Proteomes" id="UP000469440">
    <property type="component" value="Unassembled WGS sequence"/>
</dbReference>
<evidence type="ECO:0000256" key="5">
    <source>
        <dbReference type="ARBA" id="ARBA00008663"/>
    </source>
</evidence>
<dbReference type="Proteomes" id="UP000515909">
    <property type="component" value="Chromosome"/>
</dbReference>
<evidence type="ECO:0000256" key="9">
    <source>
        <dbReference type="ARBA" id="ARBA00022723"/>
    </source>
</evidence>
<feature type="domain" description="Pyruvate kinase C-terminal" evidence="21">
    <location>
        <begin position="357"/>
        <end position="468"/>
    </location>
</feature>
<keyword evidence="9" id="KW-0479">Metal-binding</keyword>
<reference evidence="22 24" key="1">
    <citation type="submission" date="2019-09" db="EMBL/GenBank/DDBJ databases">
        <title>Genome sequence of Clostridium sp. EA1.</title>
        <authorList>
            <person name="Poehlein A."/>
            <person name="Bengelsdorf F.R."/>
            <person name="Daniel R."/>
        </authorList>
    </citation>
    <scope>NUCLEOTIDE SEQUENCE [LARGE SCALE GENOMIC DNA]</scope>
    <source>
        <strain evidence="22 24">EA1</strain>
    </source>
</reference>
<sequence>MRKTKIVCTLGPATKEEEVIRQLMLSGMNVARLNFSHGTGADQKPYVDLVKKLRQELDLPVALLLDTKGPEIRIGKFEKPSVTLNTGDRFTLTTRDVAGDDKCVSVTFERLPKEVHPGTTILIDDGLIALKVESCTETDVLCTVENGGTISSHKGINVPGAHLSLPFISEKDRQDLAFGVEENFDFIAASFTRSAQDIIELRSELQKLGCHNIRIIAKIENTDGVQNIEDIIRVSDGIMIARGDLGVEIPLEEIPIIQKKLIKKASNAGLQVITATQMLDSMMKNPRPTRAEATDVANAIYDGTSAIMLSGETAAGLYPVLAVKTMAKIAERTENDINYIERFKKRDFYEQPNVTSAISHATCTTAYDLGAVAIITVTKTGRTARMISKYRPSHPIISGTTDPTVLRQMNLSWGVVPVLVEEKDTTDELFDHVVETARKRGLVRDGDLVVITAGVPLGVSGTTNLLKVQLVGDVLVSGRGVSKGSVCGNLCVCRDEKEAHERFKDGDILVIPETSNDILSILKSASAIITERGGMNSHAAIVGLTLGKPVIVAAQNATQLLKSGTAVTVDAGRGIVFSGQKCKKG</sequence>
<evidence type="ECO:0000256" key="17">
    <source>
        <dbReference type="NCBIfam" id="TIGR01064"/>
    </source>
</evidence>
<dbReference type="FunFam" id="2.40.33.10:FF:000001">
    <property type="entry name" value="Pyruvate kinase"/>
    <property type="match status" value="1"/>
</dbReference>
<dbReference type="GO" id="GO:0030955">
    <property type="term" value="F:potassium ion binding"/>
    <property type="evidence" value="ECO:0007669"/>
    <property type="project" value="UniProtKB-UniRule"/>
</dbReference>
<dbReference type="Pfam" id="PF02887">
    <property type="entry name" value="PK_C"/>
    <property type="match status" value="1"/>
</dbReference>
<evidence type="ECO:0000256" key="14">
    <source>
        <dbReference type="ARBA" id="ARBA00022958"/>
    </source>
</evidence>
<dbReference type="InterPro" id="IPR015795">
    <property type="entry name" value="Pyrv_Knase_C"/>
</dbReference>
<keyword evidence="14" id="KW-0630">Potassium</keyword>
<evidence type="ECO:0000313" key="24">
    <source>
        <dbReference type="Proteomes" id="UP000469440"/>
    </source>
</evidence>
<dbReference type="InterPro" id="IPR036637">
    <property type="entry name" value="Phosphohistidine_dom_sf"/>
</dbReference>
<dbReference type="FunFam" id="3.20.20.60:FF:000025">
    <property type="entry name" value="Pyruvate kinase"/>
    <property type="match status" value="1"/>
</dbReference>
<dbReference type="UniPathway" id="UPA00109">
    <property type="reaction ID" value="UER00188"/>
</dbReference>
<evidence type="ECO:0000313" key="25">
    <source>
        <dbReference type="Proteomes" id="UP000515909"/>
    </source>
</evidence>
<name>A0A6N8I642_9FIRM</name>
<evidence type="ECO:0000256" key="15">
    <source>
        <dbReference type="ARBA" id="ARBA00023152"/>
    </source>
</evidence>
<dbReference type="SUPFAM" id="SSF51621">
    <property type="entry name" value="Phosphoenolpyruvate/pyruvate domain"/>
    <property type="match status" value="1"/>
</dbReference>
<dbReference type="NCBIfam" id="NF004978">
    <property type="entry name" value="PRK06354.1"/>
    <property type="match status" value="1"/>
</dbReference>
<dbReference type="AlphaFoldDB" id="A0A6N8I642"/>
<accession>A0A6N8I642</accession>
<comment type="pathway">
    <text evidence="3 18">Carbohydrate degradation; glycolysis; pyruvate from D-glyceraldehyde 3-phosphate: step 5/5.</text>
</comment>
<evidence type="ECO:0000313" key="23">
    <source>
        <dbReference type="EMBL" id="QNK41293.1"/>
    </source>
</evidence>
<evidence type="ECO:0000259" key="19">
    <source>
        <dbReference type="Pfam" id="PF00224"/>
    </source>
</evidence>
<evidence type="ECO:0000256" key="16">
    <source>
        <dbReference type="ARBA" id="ARBA00023317"/>
    </source>
</evidence>
<dbReference type="GO" id="GO:0004743">
    <property type="term" value="F:pyruvate kinase activity"/>
    <property type="evidence" value="ECO:0007669"/>
    <property type="project" value="UniProtKB-UniRule"/>
</dbReference>
<dbReference type="GO" id="GO:0005524">
    <property type="term" value="F:ATP binding"/>
    <property type="evidence" value="ECO:0007669"/>
    <property type="project" value="UniProtKB-KW"/>
</dbReference>
<dbReference type="EC" id="2.7.1.40" evidence="6 17"/>
<evidence type="ECO:0000256" key="10">
    <source>
        <dbReference type="ARBA" id="ARBA00022741"/>
    </source>
</evidence>
<keyword evidence="13 18" id="KW-0460">Magnesium</keyword>
<comment type="cofactor">
    <cofactor evidence="2">
        <name>K(+)</name>
        <dbReference type="ChEBI" id="CHEBI:29103"/>
    </cofactor>
</comment>
<keyword evidence="11 18" id="KW-0418">Kinase</keyword>
<dbReference type="OrthoDB" id="9812123at2"/>
<dbReference type="InterPro" id="IPR018209">
    <property type="entry name" value="Pyrv_Knase_AS"/>
</dbReference>
<comment type="catalytic activity">
    <reaction evidence="18">
        <text>pyruvate + ATP = phosphoenolpyruvate + ADP + H(+)</text>
        <dbReference type="Rhea" id="RHEA:18157"/>
        <dbReference type="ChEBI" id="CHEBI:15361"/>
        <dbReference type="ChEBI" id="CHEBI:15378"/>
        <dbReference type="ChEBI" id="CHEBI:30616"/>
        <dbReference type="ChEBI" id="CHEBI:58702"/>
        <dbReference type="ChEBI" id="CHEBI:456216"/>
        <dbReference type="EC" id="2.7.1.40"/>
    </reaction>
</comment>
<evidence type="ECO:0000256" key="11">
    <source>
        <dbReference type="ARBA" id="ARBA00022777"/>
    </source>
</evidence>
<dbReference type="PROSITE" id="PS00110">
    <property type="entry name" value="PYRUVATE_KINASE"/>
    <property type="match status" value="1"/>
</dbReference>
<dbReference type="InterPro" id="IPR008279">
    <property type="entry name" value="PEP-util_enz_mobile_dom"/>
</dbReference>
<comment type="similarity">
    <text evidence="5 18">Belongs to the pyruvate kinase family.</text>
</comment>
<proteinExistence type="inferred from homology"/>
<dbReference type="KEGG" id="cfem:HCR03_03045"/>
<dbReference type="InterPro" id="IPR015806">
    <property type="entry name" value="Pyrv_Knase_insert_dom_sf"/>
</dbReference>
<dbReference type="Gene3D" id="3.40.1380.20">
    <property type="entry name" value="Pyruvate kinase, C-terminal domain"/>
    <property type="match status" value="1"/>
</dbReference>
<evidence type="ECO:0000256" key="6">
    <source>
        <dbReference type="ARBA" id="ARBA00012142"/>
    </source>
</evidence>
<accession>A0A7G8TCF2</accession>
<evidence type="ECO:0000259" key="20">
    <source>
        <dbReference type="Pfam" id="PF00391"/>
    </source>
</evidence>
<dbReference type="EMBL" id="CP060286">
    <property type="protein sequence ID" value="QNK41293.1"/>
    <property type="molecule type" value="Genomic_DNA"/>
</dbReference>
<dbReference type="InterPro" id="IPR011037">
    <property type="entry name" value="Pyrv_Knase-like_insert_dom_sf"/>
</dbReference>
<dbReference type="NCBIfam" id="NF004491">
    <property type="entry name" value="PRK05826.1"/>
    <property type="match status" value="1"/>
</dbReference>
<dbReference type="SUPFAM" id="SSF52935">
    <property type="entry name" value="PK C-terminal domain-like"/>
    <property type="match status" value="1"/>
</dbReference>
<keyword evidence="16 22" id="KW-0670">Pyruvate</keyword>
<evidence type="ECO:0000256" key="4">
    <source>
        <dbReference type="ARBA" id="ARBA00006237"/>
    </source>
</evidence>
<gene>
    <name evidence="22" type="primary">pyk</name>
    <name evidence="22" type="ORF">CAFE_37830</name>
    <name evidence="23" type="ORF">HCR03_03045</name>
</gene>
<dbReference type="PANTHER" id="PTHR11817">
    <property type="entry name" value="PYRUVATE KINASE"/>
    <property type="match status" value="1"/>
</dbReference>
<reference evidence="23 25" key="2">
    <citation type="submission" date="2020-08" db="EMBL/GenBank/DDBJ databases">
        <title>The isolate Caproiciproducens sp. 7D4C2 produces n-caproate at mildly acidic conditions from hexoses: genome and rBOX comparison with related strains and chain-elongating bacteria.</title>
        <authorList>
            <person name="Esquivel-Elizondo S."/>
            <person name="Bagci C."/>
            <person name="Temovska M."/>
            <person name="Jeon B.S."/>
            <person name="Bessarab I."/>
            <person name="Williams R.B.H."/>
            <person name="Huson D.H."/>
            <person name="Angenent L.T."/>
        </authorList>
    </citation>
    <scope>NUCLEOTIDE SEQUENCE [LARGE SCALE GENOMIC DNA]</scope>
    <source>
        <strain evidence="23 25">7D4C2</strain>
    </source>
</reference>
<keyword evidence="24" id="KW-1185">Reference proteome</keyword>
<dbReference type="InterPro" id="IPR015793">
    <property type="entry name" value="Pyrv_Knase_brl"/>
</dbReference>
<dbReference type="InterPro" id="IPR001697">
    <property type="entry name" value="Pyr_Knase"/>
</dbReference>